<evidence type="ECO:0000313" key="2">
    <source>
        <dbReference type="EMBL" id="SNQ49646.1"/>
    </source>
</evidence>
<reference evidence="2 3" key="1">
    <citation type="submission" date="2017-06" db="EMBL/GenBank/DDBJ databases">
        <authorList>
            <person name="Kim H.J."/>
            <person name="Triplett B.A."/>
        </authorList>
    </citation>
    <scope>NUCLEOTIDE SEQUENCE [LARGE SCALE GENOMIC DNA]</scope>
    <source>
        <strain evidence="2">FRACA_ARgP5</strain>
    </source>
</reference>
<organism evidence="2 3">
    <name type="scientific">Frankia canadensis</name>
    <dbReference type="NCBI Taxonomy" id="1836972"/>
    <lineage>
        <taxon>Bacteria</taxon>
        <taxon>Bacillati</taxon>
        <taxon>Actinomycetota</taxon>
        <taxon>Actinomycetes</taxon>
        <taxon>Frankiales</taxon>
        <taxon>Frankiaceae</taxon>
        <taxon>Frankia</taxon>
    </lineage>
</organism>
<accession>A0A2I2KVG7</accession>
<evidence type="ECO:0000256" key="1">
    <source>
        <dbReference type="SAM" id="MobiDB-lite"/>
    </source>
</evidence>
<feature type="compositionally biased region" description="Polar residues" evidence="1">
    <location>
        <begin position="10"/>
        <end position="22"/>
    </location>
</feature>
<proteinExistence type="predicted"/>
<dbReference type="EMBL" id="FZMO01000289">
    <property type="protein sequence ID" value="SNQ49646.1"/>
    <property type="molecule type" value="Genomic_DNA"/>
</dbReference>
<protein>
    <submittedName>
        <fullName evidence="2">Uncharacterized protein</fullName>
    </submittedName>
</protein>
<gene>
    <name evidence="2" type="ORF">FRACA_3590005</name>
</gene>
<keyword evidence="3" id="KW-1185">Reference proteome</keyword>
<dbReference type="AlphaFoldDB" id="A0A2I2KVG7"/>
<name>A0A2I2KVG7_9ACTN</name>
<dbReference type="Proteomes" id="UP000234331">
    <property type="component" value="Unassembled WGS sequence"/>
</dbReference>
<feature type="region of interest" description="Disordered" evidence="1">
    <location>
        <begin position="1"/>
        <end position="39"/>
    </location>
</feature>
<evidence type="ECO:0000313" key="3">
    <source>
        <dbReference type="Proteomes" id="UP000234331"/>
    </source>
</evidence>
<sequence length="39" mass="4346">MHLGDPLNITDASRTNKHTTIITPRHPMVRQPADPTPKS</sequence>